<dbReference type="SUPFAM" id="SSF55729">
    <property type="entry name" value="Acyl-CoA N-acyltransferases (Nat)"/>
    <property type="match status" value="1"/>
</dbReference>
<reference evidence="5" key="1">
    <citation type="submission" date="2025-08" db="UniProtKB">
        <authorList>
            <consortium name="RefSeq"/>
        </authorList>
    </citation>
    <scope>IDENTIFICATION</scope>
</reference>
<dbReference type="Proteomes" id="UP000515152">
    <property type="component" value="Chromosome 6"/>
</dbReference>
<dbReference type="AlphaFoldDB" id="A0A6P8FM16"/>
<dbReference type="InterPro" id="IPR038581">
    <property type="entry name" value="ODC_AZ_sf"/>
</dbReference>
<dbReference type="KEGG" id="char:105889003"/>
<keyword evidence="3" id="KW-0688">Ribosomal frameshifting</keyword>
<dbReference type="RefSeq" id="XP_031424500.1">
    <property type="nucleotide sequence ID" value="XM_031568640.1"/>
</dbReference>
<evidence type="ECO:0000256" key="2">
    <source>
        <dbReference type="ARBA" id="ARBA00011836"/>
    </source>
</evidence>
<comment type="subunit">
    <text evidence="2">Interacts with ODC1 and thereby sterically blocks ODC homodimerization.</text>
</comment>
<dbReference type="Gene3D" id="3.40.630.60">
    <property type="match status" value="1"/>
</dbReference>
<name>A0A6P8FM16_CLUHA</name>
<sequence length="205" mass="22655">MLDAEESSAKSGNCSFYVSPSWGEFLSCGEPRKCCAALGARPQGLCGAPDAPHPQVKILSGRGDGRDHSINVVLYKDAKLTVTQVTSASSTSCILLFHYQLSEQAHWCWETVLSSCSLFLGISEGALPEGSKEGLTRLLEFAEDKLNVNQVFVRFNKNREDRMCLTKTFDYMGFEMVKPGHPLVPSQPDLLYMVYHLEPSHCGEE</sequence>
<dbReference type="PROSITE" id="PS01337">
    <property type="entry name" value="ODC_AZ"/>
    <property type="match status" value="1"/>
</dbReference>
<evidence type="ECO:0000256" key="1">
    <source>
        <dbReference type="ARBA" id="ARBA00008796"/>
    </source>
</evidence>
<dbReference type="FunFam" id="3.40.630.60:FF:000001">
    <property type="entry name" value="Ornithine decarboxylase antizyme 1"/>
    <property type="match status" value="1"/>
</dbReference>
<proteinExistence type="inferred from homology"/>
<dbReference type="InterPro" id="IPR016181">
    <property type="entry name" value="Acyl_CoA_acyltransferase"/>
</dbReference>
<gene>
    <name evidence="5" type="primary">oaz2b</name>
</gene>
<evidence type="ECO:0000313" key="5">
    <source>
        <dbReference type="RefSeq" id="XP_031424500.1"/>
    </source>
</evidence>
<dbReference type="CTD" id="790945"/>
<dbReference type="GO" id="GO:0005634">
    <property type="term" value="C:nucleus"/>
    <property type="evidence" value="ECO:0007669"/>
    <property type="project" value="TreeGrafter"/>
</dbReference>
<dbReference type="InterPro" id="IPR002993">
    <property type="entry name" value="ODC_AZ"/>
</dbReference>
<dbReference type="GO" id="GO:0075523">
    <property type="term" value="P:viral translational frameshifting"/>
    <property type="evidence" value="ECO:0007669"/>
    <property type="project" value="UniProtKB-KW"/>
</dbReference>
<keyword evidence="4" id="KW-1185">Reference proteome</keyword>
<dbReference type="OrthoDB" id="5959761at2759"/>
<dbReference type="PANTHER" id="PTHR10279:SF6">
    <property type="entry name" value="ORNITHINE DECARBOXYLASE ANTIZYME 2"/>
    <property type="match status" value="1"/>
</dbReference>
<comment type="similarity">
    <text evidence="1">Belongs to the ODC antizyme family.</text>
</comment>
<protein>
    <submittedName>
        <fullName evidence="5">Ornithine decarboxylase antizyme 2b</fullName>
    </submittedName>
</protein>
<dbReference type="Pfam" id="PF02100">
    <property type="entry name" value="ODC_AZ"/>
    <property type="match status" value="1"/>
</dbReference>
<dbReference type="GeneID" id="105889003"/>
<evidence type="ECO:0000256" key="3">
    <source>
        <dbReference type="ARBA" id="ARBA00022758"/>
    </source>
</evidence>
<dbReference type="GO" id="GO:0005737">
    <property type="term" value="C:cytoplasm"/>
    <property type="evidence" value="ECO:0007669"/>
    <property type="project" value="TreeGrafter"/>
</dbReference>
<evidence type="ECO:0000313" key="4">
    <source>
        <dbReference type="Proteomes" id="UP000515152"/>
    </source>
</evidence>
<accession>A0A6P8FM16</accession>
<organism evidence="4 5">
    <name type="scientific">Clupea harengus</name>
    <name type="common">Atlantic herring</name>
    <dbReference type="NCBI Taxonomy" id="7950"/>
    <lineage>
        <taxon>Eukaryota</taxon>
        <taxon>Metazoa</taxon>
        <taxon>Chordata</taxon>
        <taxon>Craniata</taxon>
        <taxon>Vertebrata</taxon>
        <taxon>Euteleostomi</taxon>
        <taxon>Actinopterygii</taxon>
        <taxon>Neopterygii</taxon>
        <taxon>Teleostei</taxon>
        <taxon>Clupei</taxon>
        <taxon>Clupeiformes</taxon>
        <taxon>Clupeoidei</taxon>
        <taxon>Clupeidae</taxon>
        <taxon>Clupea</taxon>
    </lineage>
</organism>
<dbReference type="GO" id="GO:0045732">
    <property type="term" value="P:positive regulation of protein catabolic process"/>
    <property type="evidence" value="ECO:0007669"/>
    <property type="project" value="TreeGrafter"/>
</dbReference>
<dbReference type="GO" id="GO:0008073">
    <property type="term" value="F:ornithine decarboxylase inhibitor activity"/>
    <property type="evidence" value="ECO:0007669"/>
    <property type="project" value="InterPro"/>
</dbReference>
<dbReference type="PANTHER" id="PTHR10279">
    <property type="entry name" value="ORNITHINE DECARBOXYLASE ANTIZYME"/>
    <property type="match status" value="1"/>
</dbReference>